<dbReference type="NCBIfam" id="NF041504">
    <property type="entry name" value="AccA_sub"/>
    <property type="match status" value="1"/>
</dbReference>
<reference evidence="10" key="1">
    <citation type="submission" date="2023-02" db="EMBL/GenBank/DDBJ databases">
        <title>Genome of toxic invasive species Heracleum sosnowskyi carries increased number of genes despite the absence of recent whole-genome duplications.</title>
        <authorList>
            <person name="Schelkunov M."/>
            <person name="Shtratnikova V."/>
            <person name="Makarenko M."/>
            <person name="Klepikova A."/>
            <person name="Omelchenko D."/>
            <person name="Novikova G."/>
            <person name="Obukhova E."/>
            <person name="Bogdanov V."/>
            <person name="Penin A."/>
            <person name="Logacheva M."/>
        </authorList>
    </citation>
    <scope>NUCLEOTIDE SEQUENCE</scope>
    <source>
        <strain evidence="10">Hsosn_3</strain>
        <tissue evidence="10">Leaf</tissue>
    </source>
</reference>
<dbReference type="PANTHER" id="PTHR42853:SF1">
    <property type="entry name" value="ACETYL-COA CARBOXYTRANSFERASE"/>
    <property type="match status" value="1"/>
</dbReference>
<comment type="catalytic activity">
    <reaction evidence="8">
        <text>N(6)-carboxybiotinyl-L-lysyl-[protein] + acetyl-CoA = N(6)-biotinyl-L-lysyl-[protein] + malonyl-CoA</text>
        <dbReference type="Rhea" id="RHEA:54728"/>
        <dbReference type="Rhea" id="RHEA-COMP:10505"/>
        <dbReference type="Rhea" id="RHEA-COMP:10506"/>
        <dbReference type="ChEBI" id="CHEBI:57288"/>
        <dbReference type="ChEBI" id="CHEBI:57384"/>
        <dbReference type="ChEBI" id="CHEBI:83144"/>
        <dbReference type="ChEBI" id="CHEBI:83145"/>
        <dbReference type="EC" id="2.1.3.15"/>
    </reaction>
</comment>
<gene>
    <name evidence="10" type="ORF">POM88_032419</name>
</gene>
<dbReference type="GO" id="GO:0003989">
    <property type="term" value="F:acetyl-CoA carboxylase activity"/>
    <property type="evidence" value="ECO:0007669"/>
    <property type="project" value="InterPro"/>
</dbReference>
<keyword evidence="4" id="KW-0276">Fatty acid metabolism</keyword>
<dbReference type="InterPro" id="IPR011763">
    <property type="entry name" value="COA_CT_C"/>
</dbReference>
<dbReference type="PRINTS" id="PR01069">
    <property type="entry name" value="ACCCTRFRASEA"/>
</dbReference>
<evidence type="ECO:0000313" key="11">
    <source>
        <dbReference type="Proteomes" id="UP001237642"/>
    </source>
</evidence>
<evidence type="ECO:0000256" key="5">
    <source>
        <dbReference type="ARBA" id="ARBA00022840"/>
    </source>
</evidence>
<proteinExistence type="inferred from homology"/>
<name>A0AAD8I0H3_9APIA</name>
<dbReference type="AlphaFoldDB" id="A0AAD8I0H3"/>
<dbReference type="EC" id="2.1.3.15" evidence="1"/>
<evidence type="ECO:0000259" key="9">
    <source>
        <dbReference type="PROSITE" id="PS50989"/>
    </source>
</evidence>
<dbReference type="HAMAP" id="MF_00823">
    <property type="entry name" value="AcetylCoA_CT_alpha"/>
    <property type="match status" value="1"/>
</dbReference>
<keyword evidence="6" id="KW-0443">Lipid metabolism</keyword>
<evidence type="ECO:0000256" key="6">
    <source>
        <dbReference type="ARBA" id="ARBA00023098"/>
    </source>
</evidence>
<dbReference type="InterPro" id="IPR001095">
    <property type="entry name" value="Acetyl_CoA_COase_a_su"/>
</dbReference>
<dbReference type="Pfam" id="PF03255">
    <property type="entry name" value="ACCA"/>
    <property type="match status" value="1"/>
</dbReference>
<dbReference type="PROSITE" id="PS50989">
    <property type="entry name" value="COA_CT_CTER"/>
    <property type="match status" value="1"/>
</dbReference>
<evidence type="ECO:0000256" key="8">
    <source>
        <dbReference type="ARBA" id="ARBA00049152"/>
    </source>
</evidence>
<feature type="domain" description="CoA carboxyltransferase C-terminal" evidence="9">
    <location>
        <begin position="133"/>
        <end position="387"/>
    </location>
</feature>
<comment type="caution">
    <text evidence="10">The sequence shown here is derived from an EMBL/GenBank/DDBJ whole genome shotgun (WGS) entry which is preliminary data.</text>
</comment>
<dbReference type="SUPFAM" id="SSF52096">
    <property type="entry name" value="ClpP/crotonase"/>
    <property type="match status" value="1"/>
</dbReference>
<reference evidence="10" key="2">
    <citation type="submission" date="2023-05" db="EMBL/GenBank/DDBJ databases">
        <authorList>
            <person name="Schelkunov M.I."/>
        </authorList>
    </citation>
    <scope>NUCLEOTIDE SEQUENCE</scope>
    <source>
        <strain evidence="10">Hsosn_3</strain>
        <tissue evidence="10">Leaf</tissue>
    </source>
</reference>
<dbReference type="PANTHER" id="PTHR42853">
    <property type="entry name" value="ACETYL-COENZYME A CARBOXYLASE CARBOXYL TRANSFERASE SUBUNIT ALPHA"/>
    <property type="match status" value="1"/>
</dbReference>
<dbReference type="InterPro" id="IPR029045">
    <property type="entry name" value="ClpP/crotonase-like_dom_sf"/>
</dbReference>
<evidence type="ECO:0000256" key="3">
    <source>
        <dbReference type="ARBA" id="ARBA00022741"/>
    </source>
</evidence>
<dbReference type="Proteomes" id="UP001237642">
    <property type="component" value="Unassembled WGS sequence"/>
</dbReference>
<dbReference type="GO" id="GO:0009317">
    <property type="term" value="C:acetyl-CoA carboxylase complex"/>
    <property type="evidence" value="ECO:0007669"/>
    <property type="project" value="InterPro"/>
</dbReference>
<dbReference type="Gene3D" id="3.90.226.10">
    <property type="entry name" value="2-enoyl-CoA Hydratase, Chain A, domain 1"/>
    <property type="match status" value="1"/>
</dbReference>
<dbReference type="GO" id="GO:0005524">
    <property type="term" value="F:ATP binding"/>
    <property type="evidence" value="ECO:0007669"/>
    <property type="project" value="UniProtKB-KW"/>
</dbReference>
<evidence type="ECO:0000256" key="1">
    <source>
        <dbReference type="ARBA" id="ARBA00011883"/>
    </source>
</evidence>
<dbReference type="GO" id="GO:0016743">
    <property type="term" value="F:carboxyl- or carbamoyltransferase activity"/>
    <property type="evidence" value="ECO:0007669"/>
    <property type="project" value="InterPro"/>
</dbReference>
<dbReference type="EMBL" id="JAUIZM010000007">
    <property type="protein sequence ID" value="KAK1376226.1"/>
    <property type="molecule type" value="Genomic_DNA"/>
</dbReference>
<accession>A0AAD8I0H3</accession>
<evidence type="ECO:0000313" key="10">
    <source>
        <dbReference type="EMBL" id="KAK1376226.1"/>
    </source>
</evidence>
<keyword evidence="5" id="KW-0067">ATP-binding</keyword>
<keyword evidence="2" id="KW-0444">Lipid biosynthesis</keyword>
<dbReference type="NCBIfam" id="NF004344">
    <property type="entry name" value="PRK05724.1"/>
    <property type="match status" value="1"/>
</dbReference>
<evidence type="ECO:0000256" key="2">
    <source>
        <dbReference type="ARBA" id="ARBA00022516"/>
    </source>
</evidence>
<keyword evidence="3" id="KW-0547">Nucleotide-binding</keyword>
<dbReference type="GO" id="GO:0006633">
    <property type="term" value="P:fatty acid biosynthetic process"/>
    <property type="evidence" value="ECO:0007669"/>
    <property type="project" value="UniProtKB-KW"/>
</dbReference>
<keyword evidence="7" id="KW-0275">Fatty acid biosynthesis</keyword>
<evidence type="ECO:0000256" key="4">
    <source>
        <dbReference type="ARBA" id="ARBA00022832"/>
    </source>
</evidence>
<keyword evidence="11" id="KW-1185">Reference proteome</keyword>
<protein>
    <recommendedName>
        <fullName evidence="1">acetyl-CoA carboxytransferase</fullName>
        <ecNumber evidence="1">2.1.3.15</ecNumber>
    </recommendedName>
</protein>
<sequence>MTTLSLLVGKYGRGRNENFAFEFRQHFLANHLITSSNCVWLSYLGCSRNGNRLRIVAAIRKGKKHDYPWPDDIDPHSSAGALTYLSSFKPLPEKPKPVTLDFEKPLVDLEKKIIEISQMADDTGLDFTNQINALEGKYQQALKELYTHLTPIQRLNIARHPNRPTVLDHILNITDKWVELHGDRAGYDDPAIVTGIGRIDGRSYVMIGHQKGRNTKENIARNFAMPTPHGYRKALRMMKYADHHGFPIITFIDTPGAFADLRSEELGQGEAIAYNLRAMFGLKVPIISIVTGEGGSGGALAIGCANKLFMLENSAFYVASPEACAAILWKSSKAAPKAAEKLKITAQEHYKRKIADGIIPEPLGGAHADPKWTSQQIKYAINQAMEELTRMNTEELLRHRMLKYRSIGGFQEGIEVEAQRKRNMKLSEANTLTALDLESEIETLRKRILEAKEPSDLITDQAIEKLRKDLDQEMTKAFISMGMQDKIVSLKLELSRAPDRPPKQPLSQKLQEKSDKIIQEFKHNLSKPGAYIKLKQKLLKLSTVDRLIEQRQNADKLKREINQKVPTSIKEKTELLKKAQEKLSRGDTLDNDMAEEVKKTKEEMMEFLKSSNLKIVGRSMKKDGIAAPSMEKIGKLNKEINEEIKRAVNGTSIGNKIEELKAEVAKDSSSEKVKQLKAEIKEQIIGAMNAEKLHAKVEKLRTELGSWREVDVDGKTTVNHNGRL</sequence>
<evidence type="ECO:0000256" key="7">
    <source>
        <dbReference type="ARBA" id="ARBA00023160"/>
    </source>
</evidence>
<organism evidence="10 11">
    <name type="scientific">Heracleum sosnowskyi</name>
    <dbReference type="NCBI Taxonomy" id="360622"/>
    <lineage>
        <taxon>Eukaryota</taxon>
        <taxon>Viridiplantae</taxon>
        <taxon>Streptophyta</taxon>
        <taxon>Embryophyta</taxon>
        <taxon>Tracheophyta</taxon>
        <taxon>Spermatophyta</taxon>
        <taxon>Magnoliopsida</taxon>
        <taxon>eudicotyledons</taxon>
        <taxon>Gunneridae</taxon>
        <taxon>Pentapetalae</taxon>
        <taxon>asterids</taxon>
        <taxon>campanulids</taxon>
        <taxon>Apiales</taxon>
        <taxon>Apiaceae</taxon>
        <taxon>Apioideae</taxon>
        <taxon>apioid superclade</taxon>
        <taxon>Tordylieae</taxon>
        <taxon>Tordyliinae</taxon>
        <taxon>Heracleum</taxon>
    </lineage>
</organism>
<dbReference type="NCBIfam" id="TIGR00513">
    <property type="entry name" value="accA"/>
    <property type="match status" value="1"/>
</dbReference>